<feature type="domain" description="Teneurin-like YD-shell" evidence="4">
    <location>
        <begin position="30"/>
        <end position="166"/>
    </location>
</feature>
<comment type="caution">
    <text evidence="5">The sequence shown here is derived from an EMBL/GenBank/DDBJ whole genome shotgun (WGS) entry which is preliminary data.</text>
</comment>
<dbReference type="PRINTS" id="PR00394">
    <property type="entry name" value="RHSPROTEIN"/>
</dbReference>
<feature type="signal peptide" evidence="3">
    <location>
        <begin position="1"/>
        <end position="34"/>
    </location>
</feature>
<dbReference type="InterPro" id="IPR050708">
    <property type="entry name" value="T6SS_VgrG/RHS"/>
</dbReference>
<dbReference type="Pfam" id="PF05593">
    <property type="entry name" value="RHS_repeat"/>
    <property type="match status" value="2"/>
</dbReference>
<dbReference type="AlphaFoldDB" id="A0A3M4W659"/>
<gene>
    <name evidence="5" type="ORF">ALP84_02738</name>
</gene>
<reference evidence="5 6" key="1">
    <citation type="submission" date="2018-08" db="EMBL/GenBank/DDBJ databases">
        <title>Recombination of ecologically and evolutionarily significant loci maintains genetic cohesion in the Pseudomonas syringae species complex.</title>
        <authorList>
            <person name="Dillon M."/>
            <person name="Thakur S."/>
            <person name="Almeida R.N.D."/>
            <person name="Weir B.S."/>
            <person name="Guttman D.S."/>
        </authorList>
    </citation>
    <scope>NUCLEOTIDE SEQUENCE [LARGE SCALE GENOMIC DNA]</scope>
    <source>
        <strain evidence="5 6">ICMP 6917</strain>
    </source>
</reference>
<feature type="compositionally biased region" description="Polar residues" evidence="2">
    <location>
        <begin position="857"/>
        <end position="870"/>
    </location>
</feature>
<feature type="domain" description="Teneurin-like YD-shell" evidence="4">
    <location>
        <begin position="505"/>
        <end position="623"/>
    </location>
</feature>
<dbReference type="EMBL" id="RBRY01000054">
    <property type="protein sequence ID" value="RMR59611.1"/>
    <property type="molecule type" value="Genomic_DNA"/>
</dbReference>
<feature type="chain" id="PRO_5018153232" evidence="3">
    <location>
        <begin position="35"/>
        <end position="947"/>
    </location>
</feature>
<dbReference type="NCBIfam" id="TIGR03696">
    <property type="entry name" value="Rhs_assc_core"/>
    <property type="match status" value="1"/>
</dbReference>
<dbReference type="PANTHER" id="PTHR32305:SF15">
    <property type="entry name" value="PROTEIN RHSA-RELATED"/>
    <property type="match status" value="1"/>
</dbReference>
<dbReference type="InterPro" id="IPR031325">
    <property type="entry name" value="RHS_repeat"/>
</dbReference>
<evidence type="ECO:0000313" key="6">
    <source>
        <dbReference type="Proteomes" id="UP000278332"/>
    </source>
</evidence>
<evidence type="ECO:0000313" key="5">
    <source>
        <dbReference type="EMBL" id="RMR59611.1"/>
    </source>
</evidence>
<dbReference type="InterPro" id="IPR006530">
    <property type="entry name" value="YD"/>
</dbReference>
<dbReference type="PROSITE" id="PS51257">
    <property type="entry name" value="PROKAR_LIPOPROTEIN"/>
    <property type="match status" value="1"/>
</dbReference>
<evidence type="ECO:0000259" key="4">
    <source>
        <dbReference type="Pfam" id="PF25023"/>
    </source>
</evidence>
<feature type="region of interest" description="Disordered" evidence="2">
    <location>
        <begin position="853"/>
        <end position="878"/>
    </location>
</feature>
<name>A0A3M4W659_PSECI</name>
<dbReference type="Gene3D" id="2.180.10.10">
    <property type="entry name" value="RHS repeat-associated core"/>
    <property type="match status" value="2"/>
</dbReference>
<organism evidence="5 6">
    <name type="scientific">Pseudomonas cichorii</name>
    <dbReference type="NCBI Taxonomy" id="36746"/>
    <lineage>
        <taxon>Bacteria</taxon>
        <taxon>Pseudomonadati</taxon>
        <taxon>Pseudomonadota</taxon>
        <taxon>Gammaproteobacteria</taxon>
        <taxon>Pseudomonadales</taxon>
        <taxon>Pseudomonadaceae</taxon>
        <taxon>Pseudomonas</taxon>
    </lineage>
</organism>
<keyword evidence="3" id="KW-0732">Signal</keyword>
<dbReference type="InterPro" id="IPR056823">
    <property type="entry name" value="TEN-like_YD-shell"/>
</dbReference>
<proteinExistence type="predicted"/>
<dbReference type="RefSeq" id="WP_183143753.1">
    <property type="nucleotide sequence ID" value="NZ_BLVX01000010.1"/>
</dbReference>
<dbReference type="Proteomes" id="UP000278332">
    <property type="component" value="Unassembled WGS sequence"/>
</dbReference>
<evidence type="ECO:0000256" key="3">
    <source>
        <dbReference type="SAM" id="SignalP"/>
    </source>
</evidence>
<dbReference type="InterPro" id="IPR022385">
    <property type="entry name" value="Rhs_assc_core"/>
</dbReference>
<keyword evidence="1" id="KW-0677">Repeat</keyword>
<accession>A0A3M4W659</accession>
<sequence>MSNYCLKDLSMFAFSSRQLIAGLACAWLACSAHASTINHTYTSLGQVASVDGARTDVSDITLYAYDAQGNLTTVTNALGHVYTLGNFDSYGNPQIVTDPNGVATTLGYTPQGWLASRTVDSSTTQYSYNEVGDILQITMADGNWIKYRYDDARRLIGVTNLLGESIDYTLDSMGNRTSDTIKDSNGAIVHLQRRVFDELGRLIKAVGADNQTRRYDYDLNDNQAGSTTARDHKTQQAFDALNRLSKIVDPLQGVTALSYNPDDKVTQVVDPRGVTTRYTYDSQGNQTSSISADSGTSTFAYDEANNLIRSTDARGVVTDYKYDALNRLVSKSYPATPALDIKFLYDQTANGNYGIGRRTGIQDSAGVLTYTYDAKGNLTNQHRSVGVNAGDYYENISYGYDAANNLVQIGYPSNIALTYTRNSAAQVTGIKLTLGGRTVTLASSIAYLPFGPLKSLTWGNGILLSKTYDQDYLLTQQQVGNWQTTYRYDADSNIIATTNSLWGAVQYEYDALGRLTQEQTNTTRKGYSFDATGNRTQRITSNLNSSDSSETQSLAYADDSNRLVSLNGSTLATDLIGNHTQLNGRRYTYDSQGRLSQVHQASIYQVAEYKYNALGQRITKRTYEMGSQALIGTTAYLYDLSGKLIGQTFYDANGLKTSGQYWFWLDDMPLAQLTVNFSSLGEISNSKLVYLHSDHLNTPRLATDSTQALLWRWNSDAYGVGAPEEDVDGDGKATIVALRFPGQIYDAQTQLNYNYYRDYNPDTGRYVQSDPIGLEGGLNTYGYVLGNPLSYSDPSGLVVDDGLGGNVCTPGFEGLTCSPVGGVGPIGGLKGGLTPKGETAYCPLPSGLSARTPVGRSGQSSNFVNLNAPGSRNPPGTIDGRNYSGHAFDRMQERGYTPSVIESTIKNGTSAPGNKPNTTVYTDNSNKVNVVVNSQNGTVITVIPGVR</sequence>
<protein>
    <submittedName>
        <fullName evidence="5">YD repeat-containing protein</fullName>
    </submittedName>
</protein>
<evidence type="ECO:0000256" key="1">
    <source>
        <dbReference type="ARBA" id="ARBA00022737"/>
    </source>
</evidence>
<dbReference type="NCBIfam" id="TIGR01643">
    <property type="entry name" value="YD_repeat_2x"/>
    <property type="match status" value="3"/>
</dbReference>
<evidence type="ECO:0000256" key="2">
    <source>
        <dbReference type="SAM" id="MobiDB-lite"/>
    </source>
</evidence>
<dbReference type="PANTHER" id="PTHR32305">
    <property type="match status" value="1"/>
</dbReference>
<dbReference type="Pfam" id="PF25023">
    <property type="entry name" value="TEN_YD-shell"/>
    <property type="match status" value="2"/>
</dbReference>